<dbReference type="RefSeq" id="WP_345581506.1">
    <property type="nucleotide sequence ID" value="NZ_BAABLV010000024.1"/>
</dbReference>
<sequence length="164" mass="17383">MSSIDELLSRLAPDGVQHRALQEVGSFVRGGGPQKKDFSDEGVGCIHYGQIYTHYGIHTSTTLSHVSPEVAARSRRAQPGDVIIAVTGENDADLARAVAWLGNAPVAVSNHTLIYTSSLDPKYVSLLPPIFGILGAETDSDIRDEGALNLGSAVRDHPHSCPAS</sequence>
<name>A0ABP9FCI8_9ACTN</name>
<evidence type="ECO:0000256" key="1">
    <source>
        <dbReference type="ARBA" id="ARBA00022747"/>
    </source>
</evidence>
<reference evidence="4" key="1">
    <citation type="journal article" date="2019" name="Int. J. Syst. Evol. Microbiol.">
        <title>The Global Catalogue of Microorganisms (GCM) 10K type strain sequencing project: providing services to taxonomists for standard genome sequencing and annotation.</title>
        <authorList>
            <consortium name="The Broad Institute Genomics Platform"/>
            <consortium name="The Broad Institute Genome Sequencing Center for Infectious Disease"/>
            <person name="Wu L."/>
            <person name="Ma J."/>
        </authorList>
    </citation>
    <scope>NUCLEOTIDE SEQUENCE [LARGE SCALE GENOMIC DNA]</scope>
    <source>
        <strain evidence="4">JCM 19125</strain>
    </source>
</reference>
<evidence type="ECO:0008006" key="5">
    <source>
        <dbReference type="Google" id="ProtNLM"/>
    </source>
</evidence>
<dbReference type="EMBL" id="BAABLV010000024">
    <property type="protein sequence ID" value="GAA4898553.1"/>
    <property type="molecule type" value="Genomic_DNA"/>
</dbReference>
<organism evidence="3 4">
    <name type="scientific">Tessaracoccus lubricantis</name>
    <dbReference type="NCBI Taxonomy" id="545543"/>
    <lineage>
        <taxon>Bacteria</taxon>
        <taxon>Bacillati</taxon>
        <taxon>Actinomycetota</taxon>
        <taxon>Actinomycetes</taxon>
        <taxon>Propionibacteriales</taxon>
        <taxon>Propionibacteriaceae</taxon>
        <taxon>Tessaracoccus</taxon>
    </lineage>
</organism>
<evidence type="ECO:0000313" key="4">
    <source>
        <dbReference type="Proteomes" id="UP001501521"/>
    </source>
</evidence>
<keyword evidence="4" id="KW-1185">Reference proteome</keyword>
<dbReference type="InterPro" id="IPR044946">
    <property type="entry name" value="Restrct_endonuc_typeI_TRD_sf"/>
</dbReference>
<proteinExistence type="predicted"/>
<evidence type="ECO:0000256" key="2">
    <source>
        <dbReference type="ARBA" id="ARBA00023125"/>
    </source>
</evidence>
<keyword evidence="2" id="KW-0238">DNA-binding</keyword>
<keyword evidence="1" id="KW-0680">Restriction system</keyword>
<dbReference type="SUPFAM" id="SSF116734">
    <property type="entry name" value="DNA methylase specificity domain"/>
    <property type="match status" value="1"/>
</dbReference>
<accession>A0ABP9FCI8</accession>
<dbReference type="Proteomes" id="UP001501521">
    <property type="component" value="Unassembled WGS sequence"/>
</dbReference>
<gene>
    <name evidence="3" type="ORF">GCM10025789_15630</name>
</gene>
<comment type="caution">
    <text evidence="3">The sequence shown here is derived from an EMBL/GenBank/DDBJ whole genome shotgun (WGS) entry which is preliminary data.</text>
</comment>
<dbReference type="Gene3D" id="3.90.220.20">
    <property type="entry name" value="DNA methylase specificity domains"/>
    <property type="match status" value="1"/>
</dbReference>
<evidence type="ECO:0000313" key="3">
    <source>
        <dbReference type="EMBL" id="GAA4898553.1"/>
    </source>
</evidence>
<protein>
    <recommendedName>
        <fullName evidence="5">SIS domain-containing protein</fullName>
    </recommendedName>
</protein>